<feature type="transmembrane region" description="Helical" evidence="1">
    <location>
        <begin position="30"/>
        <end position="48"/>
    </location>
</feature>
<accession>A0ABD5PFA5</accession>
<name>A0ABD5PFA5_9EURY</name>
<evidence type="ECO:0000313" key="3">
    <source>
        <dbReference type="Proteomes" id="UP001595921"/>
    </source>
</evidence>
<dbReference type="EMBL" id="JBHSDS010000008">
    <property type="protein sequence ID" value="MFC4359399.1"/>
    <property type="molecule type" value="Genomic_DNA"/>
</dbReference>
<organism evidence="2 3">
    <name type="scientific">Halobium salinum</name>
    <dbReference type="NCBI Taxonomy" id="1364940"/>
    <lineage>
        <taxon>Archaea</taxon>
        <taxon>Methanobacteriati</taxon>
        <taxon>Methanobacteriota</taxon>
        <taxon>Stenosarchaea group</taxon>
        <taxon>Halobacteria</taxon>
        <taxon>Halobacteriales</taxon>
        <taxon>Haloferacaceae</taxon>
        <taxon>Halobium</taxon>
    </lineage>
</organism>
<keyword evidence="1" id="KW-1133">Transmembrane helix</keyword>
<proteinExistence type="predicted"/>
<dbReference type="AlphaFoldDB" id="A0ABD5PFA5"/>
<keyword evidence="1" id="KW-0472">Membrane</keyword>
<reference evidence="2 3" key="1">
    <citation type="journal article" date="2019" name="Int. J. Syst. Evol. Microbiol.">
        <title>The Global Catalogue of Microorganisms (GCM) 10K type strain sequencing project: providing services to taxonomists for standard genome sequencing and annotation.</title>
        <authorList>
            <consortium name="The Broad Institute Genomics Platform"/>
            <consortium name="The Broad Institute Genome Sequencing Center for Infectious Disease"/>
            <person name="Wu L."/>
            <person name="Ma J."/>
        </authorList>
    </citation>
    <scope>NUCLEOTIDE SEQUENCE [LARGE SCALE GENOMIC DNA]</scope>
    <source>
        <strain evidence="2 3">CGMCC 1.12553</strain>
    </source>
</reference>
<gene>
    <name evidence="2" type="ORF">ACFO0N_15765</name>
</gene>
<keyword evidence="1" id="KW-0812">Transmembrane</keyword>
<sequence length="49" mass="5515">MSYRTTAGWSLIVSGIVTLALVYLPYDSFYWGIGFIVVGLLVFVTRRIV</sequence>
<evidence type="ECO:0000313" key="2">
    <source>
        <dbReference type="EMBL" id="MFC4359399.1"/>
    </source>
</evidence>
<dbReference type="RefSeq" id="WP_267622687.1">
    <property type="nucleotide sequence ID" value="NZ_JAODIW010000006.1"/>
</dbReference>
<protein>
    <submittedName>
        <fullName evidence="2">Uncharacterized protein</fullName>
    </submittedName>
</protein>
<keyword evidence="3" id="KW-1185">Reference proteome</keyword>
<feature type="transmembrane region" description="Helical" evidence="1">
    <location>
        <begin position="7"/>
        <end position="24"/>
    </location>
</feature>
<comment type="caution">
    <text evidence="2">The sequence shown here is derived from an EMBL/GenBank/DDBJ whole genome shotgun (WGS) entry which is preliminary data.</text>
</comment>
<evidence type="ECO:0000256" key="1">
    <source>
        <dbReference type="SAM" id="Phobius"/>
    </source>
</evidence>
<dbReference type="Proteomes" id="UP001595921">
    <property type="component" value="Unassembled WGS sequence"/>
</dbReference>